<sequence length="134" mass="15679">MQKDYLCNMQFFKTLHKWILTFLLFVTISGFSEVSTYEANFNNPQTELVVFNSFDEDTTAKYSGVNLFKSQQVTVNHYTVFSFESLLNMCHLSFRLALKTQKQKTFQFLDTNSILKQNLIAYKNTIPTHTSFVK</sequence>
<accession>A0ABU3U6C0</accession>
<protein>
    <submittedName>
        <fullName evidence="1">Uncharacterized protein</fullName>
    </submittedName>
</protein>
<dbReference type="EMBL" id="JAWHTF010000003">
    <property type="protein sequence ID" value="MDU8885948.1"/>
    <property type="molecule type" value="Genomic_DNA"/>
</dbReference>
<name>A0ABU3U6C0_9FLAO</name>
<evidence type="ECO:0000313" key="1">
    <source>
        <dbReference type="EMBL" id="MDU8885948.1"/>
    </source>
</evidence>
<comment type="caution">
    <text evidence="1">The sequence shown here is derived from an EMBL/GenBank/DDBJ whole genome shotgun (WGS) entry which is preliminary data.</text>
</comment>
<proteinExistence type="predicted"/>
<dbReference type="Proteomes" id="UP001268651">
    <property type="component" value="Unassembled WGS sequence"/>
</dbReference>
<organism evidence="1 2">
    <name type="scientific">Gilvirhabdus luticola</name>
    <dbReference type="NCBI Taxonomy" id="3079858"/>
    <lineage>
        <taxon>Bacteria</taxon>
        <taxon>Pseudomonadati</taxon>
        <taxon>Bacteroidota</taxon>
        <taxon>Flavobacteriia</taxon>
        <taxon>Flavobacteriales</taxon>
        <taxon>Flavobacteriaceae</taxon>
        <taxon>Gilvirhabdus</taxon>
    </lineage>
</organism>
<evidence type="ECO:0000313" key="2">
    <source>
        <dbReference type="Proteomes" id="UP001268651"/>
    </source>
</evidence>
<reference evidence="1 2" key="1">
    <citation type="submission" date="2023-10" db="EMBL/GenBank/DDBJ databases">
        <title>Marimonas sp. nov. isolated from tidal mud flat.</title>
        <authorList>
            <person name="Jaincy N.J."/>
            <person name="Srinivasan S."/>
            <person name="Lee S.-S."/>
        </authorList>
    </citation>
    <scope>NUCLEOTIDE SEQUENCE [LARGE SCALE GENOMIC DNA]</scope>
    <source>
        <strain evidence="1 2">MJ-SS3</strain>
    </source>
</reference>
<keyword evidence="2" id="KW-1185">Reference proteome</keyword>
<dbReference type="RefSeq" id="WP_316661873.1">
    <property type="nucleotide sequence ID" value="NZ_JAWHTF010000003.1"/>
</dbReference>
<gene>
    <name evidence="1" type="ORF">RXV94_07230</name>
</gene>